<protein>
    <submittedName>
        <fullName evidence="2">Uncharacterized protein</fullName>
    </submittedName>
</protein>
<dbReference type="AlphaFoldDB" id="A0A1L8R5T7"/>
<dbReference type="EMBL" id="JXKG01000010">
    <property type="protein sequence ID" value="OJG15102.1"/>
    <property type="molecule type" value="Genomic_DNA"/>
</dbReference>
<keyword evidence="1" id="KW-1133">Transmembrane helix</keyword>
<sequence length="87" mass="9916">MTEWLVILAIIIILFIIFKLGSFLWRFLGLAMAIFLVWVFKDDISNWFNQAVTQINANGIESVLNSGVDFVKESFTSISNWVSNQIG</sequence>
<organism evidence="2 3">
    <name type="scientific">Enterococcus canintestini</name>
    <dbReference type="NCBI Taxonomy" id="317010"/>
    <lineage>
        <taxon>Bacteria</taxon>
        <taxon>Bacillati</taxon>
        <taxon>Bacillota</taxon>
        <taxon>Bacilli</taxon>
        <taxon>Lactobacillales</taxon>
        <taxon>Enterococcaceae</taxon>
        <taxon>Enterococcus</taxon>
    </lineage>
</organism>
<proteinExistence type="predicted"/>
<reference evidence="2 3" key="1">
    <citation type="submission" date="2014-12" db="EMBL/GenBank/DDBJ databases">
        <title>Draft genome sequences of 29 type strains of Enterococci.</title>
        <authorList>
            <person name="Zhong Z."/>
            <person name="Sun Z."/>
            <person name="Liu W."/>
            <person name="Zhang W."/>
            <person name="Zhang H."/>
        </authorList>
    </citation>
    <scope>NUCLEOTIDE SEQUENCE [LARGE SCALE GENOMIC DNA]</scope>
    <source>
        <strain evidence="2 3">DSM 21207</strain>
    </source>
</reference>
<dbReference type="STRING" id="317010.RU96_GL000320"/>
<gene>
    <name evidence="2" type="ORF">RU96_GL000320</name>
</gene>
<accession>A0A1L8R5T7</accession>
<evidence type="ECO:0000256" key="1">
    <source>
        <dbReference type="SAM" id="Phobius"/>
    </source>
</evidence>
<keyword evidence="1" id="KW-0812">Transmembrane</keyword>
<comment type="caution">
    <text evidence="2">The sequence shown here is derived from an EMBL/GenBank/DDBJ whole genome shotgun (WGS) entry which is preliminary data.</text>
</comment>
<dbReference type="Proteomes" id="UP000182835">
    <property type="component" value="Unassembled WGS sequence"/>
</dbReference>
<name>A0A1L8R5T7_9ENTE</name>
<dbReference type="RefSeq" id="WP_071864866.1">
    <property type="nucleotide sequence ID" value="NZ_JBHLVQ010000025.1"/>
</dbReference>
<evidence type="ECO:0000313" key="3">
    <source>
        <dbReference type="Proteomes" id="UP000182835"/>
    </source>
</evidence>
<dbReference type="OrthoDB" id="2195077at2"/>
<feature type="transmembrane region" description="Helical" evidence="1">
    <location>
        <begin position="6"/>
        <end position="39"/>
    </location>
</feature>
<keyword evidence="1" id="KW-0472">Membrane</keyword>
<evidence type="ECO:0000313" key="2">
    <source>
        <dbReference type="EMBL" id="OJG15102.1"/>
    </source>
</evidence>